<comment type="caution">
    <text evidence="2">The sequence shown here is derived from an EMBL/GenBank/DDBJ whole genome shotgun (WGS) entry which is preliminary data.</text>
</comment>
<name>A0AAD9VG35_ACRCE</name>
<keyword evidence="3" id="KW-1185">Reference proteome</keyword>
<protein>
    <submittedName>
        <fullName evidence="2">Uncharacterized protein</fullName>
    </submittedName>
</protein>
<organism evidence="2 3">
    <name type="scientific">Acropora cervicornis</name>
    <name type="common">Staghorn coral</name>
    <dbReference type="NCBI Taxonomy" id="6130"/>
    <lineage>
        <taxon>Eukaryota</taxon>
        <taxon>Metazoa</taxon>
        <taxon>Cnidaria</taxon>
        <taxon>Anthozoa</taxon>
        <taxon>Hexacorallia</taxon>
        <taxon>Scleractinia</taxon>
        <taxon>Astrocoeniina</taxon>
        <taxon>Acroporidae</taxon>
        <taxon>Acropora</taxon>
    </lineage>
</organism>
<evidence type="ECO:0000313" key="2">
    <source>
        <dbReference type="EMBL" id="KAK2573184.1"/>
    </source>
</evidence>
<dbReference type="AlphaFoldDB" id="A0AAD9VG35"/>
<dbReference type="Proteomes" id="UP001249851">
    <property type="component" value="Unassembled WGS sequence"/>
</dbReference>
<proteinExistence type="predicted"/>
<sequence>MYPYIAMAHQGIRVLAKMRPSREMPDEQQSFRTMTRESGSRGSDLEPVIAMALDDVKEIKKTVDADCKTFMNEVQEIRNHLNNVKEESGIGK</sequence>
<reference evidence="2" key="2">
    <citation type="journal article" date="2023" name="Science">
        <title>Genomic signatures of disease resistance in endangered staghorn corals.</title>
        <authorList>
            <person name="Vollmer S.V."/>
            <person name="Selwyn J.D."/>
            <person name="Despard B.A."/>
            <person name="Roesel C.L."/>
        </authorList>
    </citation>
    <scope>NUCLEOTIDE SEQUENCE</scope>
    <source>
        <strain evidence="2">K2</strain>
    </source>
</reference>
<gene>
    <name evidence="2" type="ORF">P5673_002235</name>
</gene>
<evidence type="ECO:0000313" key="3">
    <source>
        <dbReference type="Proteomes" id="UP001249851"/>
    </source>
</evidence>
<dbReference type="EMBL" id="JARQWQ010000003">
    <property type="protein sequence ID" value="KAK2573184.1"/>
    <property type="molecule type" value="Genomic_DNA"/>
</dbReference>
<evidence type="ECO:0000256" key="1">
    <source>
        <dbReference type="SAM" id="MobiDB-lite"/>
    </source>
</evidence>
<accession>A0AAD9VG35</accession>
<reference evidence="2" key="1">
    <citation type="journal article" date="2023" name="G3 (Bethesda)">
        <title>Whole genome assembly and annotation of the endangered Caribbean coral Acropora cervicornis.</title>
        <authorList>
            <person name="Selwyn J.D."/>
            <person name="Vollmer S.V."/>
        </authorList>
    </citation>
    <scope>NUCLEOTIDE SEQUENCE</scope>
    <source>
        <strain evidence="2">K2</strain>
    </source>
</reference>
<feature type="region of interest" description="Disordered" evidence="1">
    <location>
        <begin position="19"/>
        <end position="46"/>
    </location>
</feature>